<organism evidence="1">
    <name type="scientific">Drosophila melanogaster</name>
    <name type="common">Fruit fly</name>
    <dbReference type="NCBI Taxonomy" id="7227"/>
    <lineage>
        <taxon>Eukaryota</taxon>
        <taxon>Metazoa</taxon>
        <taxon>Ecdysozoa</taxon>
        <taxon>Arthropoda</taxon>
        <taxon>Hexapoda</taxon>
        <taxon>Insecta</taxon>
        <taxon>Pterygota</taxon>
        <taxon>Neoptera</taxon>
        <taxon>Endopterygota</taxon>
        <taxon>Diptera</taxon>
        <taxon>Brachycera</taxon>
        <taxon>Muscomorpha</taxon>
        <taxon>Ephydroidea</taxon>
        <taxon>Drosophilidae</taxon>
        <taxon>Drosophila</taxon>
        <taxon>Sophophora</taxon>
    </lineage>
</organism>
<accession>Q6IK54</accession>
<dbReference type="AlphaFoldDB" id="Q6IK54"/>
<dbReference type="EMBL" id="BK002512">
    <property type="protein sequence ID" value="DAA04018.1"/>
    <property type="molecule type" value="Genomic_DNA"/>
</dbReference>
<reference evidence="1" key="1">
    <citation type="journal article" date="2003" name="Genome Biol.">
        <title>An integrated gene annotation and transcriptional profiling approach towards the full gene content of the Drosophila genome.</title>
        <authorList>
            <person name="Hild M."/>
            <person name="Beckmann B."/>
            <person name="Haas S.A."/>
            <person name="Koch B."/>
            <person name="Solovyev V."/>
            <person name="Busold C."/>
            <person name="Fellenberg K."/>
            <person name="Boutros M."/>
            <person name="Vingron M."/>
            <person name="Sauer F."/>
            <person name="Hoheisel J.D."/>
            <person name="Paro R."/>
        </authorList>
    </citation>
    <scope>NUCLEOTIDE SEQUENCE</scope>
</reference>
<gene>
    <name evidence="1" type="ORF">HDC13352</name>
</gene>
<evidence type="ECO:0000313" key="1">
    <source>
        <dbReference type="EMBL" id="DAA04018.1"/>
    </source>
</evidence>
<sequence>MTGYLGIAAVRKYIKNRTEMDKMKCFSSVQHQILSDSMNGAAFPGGLAGPQEWSIWGMMFSQLVSGPFTCQGLTTAMPNKCRYLENRDDKRNNSIVMSHVVKL</sequence>
<protein>
    <submittedName>
        <fullName evidence="1">HDC13352</fullName>
    </submittedName>
</protein>
<name>Q6IK54_DROME</name>
<proteinExistence type="predicted"/>